<dbReference type="InterPro" id="IPR036390">
    <property type="entry name" value="WH_DNA-bd_sf"/>
</dbReference>
<comment type="caution">
    <text evidence="5">The sequence shown here is derived from an EMBL/GenBank/DDBJ whole genome shotgun (WGS) entry which is preliminary data.</text>
</comment>
<dbReference type="GO" id="GO:0005829">
    <property type="term" value="C:cytosol"/>
    <property type="evidence" value="ECO:0007669"/>
    <property type="project" value="TreeGrafter"/>
</dbReference>
<dbReference type="GO" id="GO:0003700">
    <property type="term" value="F:DNA-binding transcription factor activity"/>
    <property type="evidence" value="ECO:0007669"/>
    <property type="project" value="InterPro"/>
</dbReference>
<keyword evidence="1" id="KW-0805">Transcription regulation</keyword>
<evidence type="ECO:0000256" key="1">
    <source>
        <dbReference type="ARBA" id="ARBA00023015"/>
    </source>
</evidence>
<dbReference type="PRINTS" id="PR00034">
    <property type="entry name" value="HTHCRP"/>
</dbReference>
<dbReference type="EMBL" id="JAJATW010000006">
    <property type="protein sequence ID" value="MCB5161288.1"/>
    <property type="molecule type" value="Genomic_DNA"/>
</dbReference>
<dbReference type="InterPro" id="IPR018490">
    <property type="entry name" value="cNMP-bd_dom_sf"/>
</dbReference>
<accession>A0A9X1IP10</accession>
<dbReference type="PROSITE" id="PS51063">
    <property type="entry name" value="HTH_CRP_2"/>
    <property type="match status" value="1"/>
</dbReference>
<dbReference type="InterPro" id="IPR000595">
    <property type="entry name" value="cNMP-bd_dom"/>
</dbReference>
<dbReference type="PROSITE" id="PS00042">
    <property type="entry name" value="HTH_CRP_1"/>
    <property type="match status" value="1"/>
</dbReference>
<dbReference type="Proteomes" id="UP001139095">
    <property type="component" value="Unassembled WGS sequence"/>
</dbReference>
<dbReference type="SUPFAM" id="SSF51206">
    <property type="entry name" value="cAMP-binding domain-like"/>
    <property type="match status" value="1"/>
</dbReference>
<evidence type="ECO:0000256" key="3">
    <source>
        <dbReference type="ARBA" id="ARBA00023163"/>
    </source>
</evidence>
<gene>
    <name evidence="5" type="ORF">LG368_05160</name>
</gene>
<dbReference type="GO" id="GO:0003677">
    <property type="term" value="F:DNA binding"/>
    <property type="evidence" value="ECO:0007669"/>
    <property type="project" value="UniProtKB-KW"/>
</dbReference>
<protein>
    <submittedName>
        <fullName evidence="5">Helix-turn-helix domain-containing protein</fullName>
    </submittedName>
</protein>
<dbReference type="InterPro" id="IPR018335">
    <property type="entry name" value="Tscrpt_reg_HTH_Crp-type_CS"/>
</dbReference>
<dbReference type="Pfam" id="PF13545">
    <property type="entry name" value="HTH_Crp_2"/>
    <property type="match status" value="1"/>
</dbReference>
<dbReference type="Gene3D" id="2.60.120.10">
    <property type="entry name" value="Jelly Rolls"/>
    <property type="match status" value="1"/>
</dbReference>
<sequence length="230" mass="26037">MMQNPNSSLYALRKSIISNLIDTSTMTNSGKITKLKKGDLVFKECDEFHYIYILLSGSIKTFTTINSGTEKITCFYYQDDIVGFSGIDTGRYPVSAKALEASSVFRIRFNDIEKLTDKHPNLQNNMLRLMSRQIHENQNLLSLLGKTQSEKKVASFLFNIYIQSCHSSTFTTLKLPMSRRDIGNYLGITEETVSRSITKLSQNNLIAISGKKFNIVDKMKLVELIDGHPV</sequence>
<dbReference type="SUPFAM" id="SSF46785">
    <property type="entry name" value="Winged helix' DNA-binding domain"/>
    <property type="match status" value="1"/>
</dbReference>
<feature type="domain" description="HTH crp-type" evidence="4">
    <location>
        <begin position="147"/>
        <end position="219"/>
    </location>
</feature>
<evidence type="ECO:0000313" key="5">
    <source>
        <dbReference type="EMBL" id="MCB5161288.1"/>
    </source>
</evidence>
<dbReference type="SMART" id="SM00419">
    <property type="entry name" value="HTH_CRP"/>
    <property type="match status" value="1"/>
</dbReference>
<reference evidence="5" key="1">
    <citation type="submission" date="2021-10" db="EMBL/GenBank/DDBJ databases">
        <title>Marinomonas pontica sp. nov., isolated from the Black Sea.</title>
        <authorList>
            <person name="Zhao L.-H."/>
            <person name="Xue J.-H."/>
        </authorList>
    </citation>
    <scope>NUCLEOTIDE SEQUENCE</scope>
    <source>
        <strain evidence="5">E8</strain>
    </source>
</reference>
<dbReference type="CDD" id="cd00038">
    <property type="entry name" value="CAP_ED"/>
    <property type="match status" value="1"/>
</dbReference>
<dbReference type="InterPro" id="IPR012318">
    <property type="entry name" value="HTH_CRP"/>
</dbReference>
<evidence type="ECO:0000256" key="2">
    <source>
        <dbReference type="ARBA" id="ARBA00023125"/>
    </source>
</evidence>
<dbReference type="InterPro" id="IPR036388">
    <property type="entry name" value="WH-like_DNA-bd_sf"/>
</dbReference>
<keyword evidence="3" id="KW-0804">Transcription</keyword>
<dbReference type="Pfam" id="PF00027">
    <property type="entry name" value="cNMP_binding"/>
    <property type="match status" value="1"/>
</dbReference>
<evidence type="ECO:0000313" key="6">
    <source>
        <dbReference type="Proteomes" id="UP001139095"/>
    </source>
</evidence>
<dbReference type="CDD" id="cd00092">
    <property type="entry name" value="HTH_CRP"/>
    <property type="match status" value="1"/>
</dbReference>
<name>A0A9X1IP10_9GAMM</name>
<dbReference type="AlphaFoldDB" id="A0A9X1IP10"/>
<dbReference type="RefSeq" id="WP_226753670.1">
    <property type="nucleotide sequence ID" value="NZ_JAJATW010000006.1"/>
</dbReference>
<dbReference type="SMART" id="SM00100">
    <property type="entry name" value="cNMP"/>
    <property type="match status" value="1"/>
</dbReference>
<dbReference type="InterPro" id="IPR014710">
    <property type="entry name" value="RmlC-like_jellyroll"/>
</dbReference>
<proteinExistence type="predicted"/>
<dbReference type="InterPro" id="IPR050397">
    <property type="entry name" value="Env_Response_Regulators"/>
</dbReference>
<keyword evidence="6" id="KW-1185">Reference proteome</keyword>
<organism evidence="5 6">
    <name type="scientific">Marinomonas algarum</name>
    <dbReference type="NCBI Taxonomy" id="2883105"/>
    <lineage>
        <taxon>Bacteria</taxon>
        <taxon>Pseudomonadati</taxon>
        <taxon>Pseudomonadota</taxon>
        <taxon>Gammaproteobacteria</taxon>
        <taxon>Oceanospirillales</taxon>
        <taxon>Oceanospirillaceae</taxon>
        <taxon>Marinomonas</taxon>
    </lineage>
</organism>
<keyword evidence="2" id="KW-0238">DNA-binding</keyword>
<dbReference type="PANTHER" id="PTHR24567">
    <property type="entry name" value="CRP FAMILY TRANSCRIPTIONAL REGULATORY PROTEIN"/>
    <property type="match status" value="1"/>
</dbReference>
<dbReference type="Gene3D" id="1.10.10.10">
    <property type="entry name" value="Winged helix-like DNA-binding domain superfamily/Winged helix DNA-binding domain"/>
    <property type="match status" value="1"/>
</dbReference>
<evidence type="ECO:0000259" key="4">
    <source>
        <dbReference type="PROSITE" id="PS51063"/>
    </source>
</evidence>
<dbReference type="PANTHER" id="PTHR24567:SF75">
    <property type="entry name" value="FUMARATE AND NITRATE REDUCTION REGULATORY PROTEIN"/>
    <property type="match status" value="1"/>
</dbReference>